<keyword evidence="3 4" id="KW-0620">Polyamine biosynthesis</keyword>
<dbReference type="GO" id="GO:0016740">
    <property type="term" value="F:transferase activity"/>
    <property type="evidence" value="ECO:0007669"/>
    <property type="project" value="UniProtKB-UniRule"/>
</dbReference>
<evidence type="ECO:0000256" key="1">
    <source>
        <dbReference type="ARBA" id="ARBA00007867"/>
    </source>
</evidence>
<evidence type="ECO:0000256" key="3">
    <source>
        <dbReference type="ARBA" id="ARBA00023115"/>
    </source>
</evidence>
<dbReference type="PANTHER" id="PTHR43317">
    <property type="entry name" value="THERMOSPERMINE SYNTHASE ACAULIS5"/>
    <property type="match status" value="1"/>
</dbReference>
<feature type="active site" description="Proton acceptor" evidence="4">
    <location>
        <position position="125"/>
    </location>
</feature>
<dbReference type="SUPFAM" id="SSF53335">
    <property type="entry name" value="S-adenosyl-L-methionine-dependent methyltransferases"/>
    <property type="match status" value="1"/>
</dbReference>
<organism evidence="6 7">
    <name type="scientific">Bacillus cereus</name>
    <dbReference type="NCBI Taxonomy" id="1396"/>
    <lineage>
        <taxon>Bacteria</taxon>
        <taxon>Bacillati</taxon>
        <taxon>Bacillota</taxon>
        <taxon>Bacilli</taxon>
        <taxon>Bacillales</taxon>
        <taxon>Bacillaceae</taxon>
        <taxon>Bacillus</taxon>
        <taxon>Bacillus cereus group</taxon>
    </lineage>
</organism>
<dbReference type="Gene3D" id="3.40.50.150">
    <property type="entry name" value="Vaccinia Virus protein VP39"/>
    <property type="match status" value="1"/>
</dbReference>
<protein>
    <recommendedName>
        <fullName evidence="5">PABS domain-containing protein</fullName>
    </recommendedName>
</protein>
<dbReference type="InterPro" id="IPR029063">
    <property type="entry name" value="SAM-dependent_MTases_sf"/>
</dbReference>
<name>A0A9X7E580_BACCE</name>
<dbReference type="Pfam" id="PF01564">
    <property type="entry name" value="Spermine_synth"/>
    <property type="match status" value="1"/>
</dbReference>
<dbReference type="CDD" id="cd02440">
    <property type="entry name" value="AdoMet_MTases"/>
    <property type="match status" value="1"/>
</dbReference>
<dbReference type="AlphaFoldDB" id="A0A9X7E580"/>
<feature type="domain" description="PABS" evidence="5">
    <location>
        <begin position="1"/>
        <end position="211"/>
    </location>
</feature>
<evidence type="ECO:0000313" key="7">
    <source>
        <dbReference type="Proteomes" id="UP000225135"/>
    </source>
</evidence>
<evidence type="ECO:0000256" key="2">
    <source>
        <dbReference type="ARBA" id="ARBA00022679"/>
    </source>
</evidence>
<comment type="caution">
    <text evidence="6">The sequence shown here is derived from an EMBL/GenBank/DDBJ whole genome shotgun (WGS) entry which is preliminary data.</text>
</comment>
<dbReference type="RefSeq" id="WP_016083408.1">
    <property type="nucleotide sequence ID" value="NZ_NUQH01000082.1"/>
</dbReference>
<dbReference type="EMBL" id="NUUR01000052">
    <property type="protein sequence ID" value="PHG81358.1"/>
    <property type="molecule type" value="Genomic_DNA"/>
</dbReference>
<keyword evidence="2 4" id="KW-0808">Transferase</keyword>
<dbReference type="GO" id="GO:0006596">
    <property type="term" value="P:polyamine biosynthetic process"/>
    <property type="evidence" value="ECO:0007669"/>
    <property type="project" value="UniProtKB-UniRule"/>
</dbReference>
<evidence type="ECO:0000313" key="6">
    <source>
        <dbReference type="EMBL" id="PHG81358.1"/>
    </source>
</evidence>
<sequence length="397" mass="46031">MNIIKNSLYSEDHLLLHTLESLVSNDRIFVGNQPDDFAIAGLLENSKKVLMLGLGFGGSLRAILAGNHEIHITAVDINLSTLNACYSINENYFPYLNSRVTYIHDDAFKYINNYKGDRYDAICIDLYSKEGYPLQIIEDEFWEGLKKILTDEGTILFNSWGLPQQLHPLEGNTIQRSIATLFLSHFNYTGYLPHRRNITFVGSKIFKPKLNKDIDYTGIKEVDRLILDYYPYRLDNIITLDTTILNKKEHELDYINTMKQFDTEMFKRWPRLVSKCNEVMLSLDLPKIENLSTIVKTPHLAKALTKAFLKNREIESMTVPILVGASAFENSNDLDWYLEWLTTNREELLTNHKEWFINTAFWQVLSIATNPFSEYGYWAEKIKEVINELNNSSIKIK</sequence>
<evidence type="ECO:0000259" key="5">
    <source>
        <dbReference type="PROSITE" id="PS51006"/>
    </source>
</evidence>
<dbReference type="PROSITE" id="PS51006">
    <property type="entry name" value="PABS_2"/>
    <property type="match status" value="1"/>
</dbReference>
<reference evidence="6 7" key="1">
    <citation type="submission" date="2017-09" db="EMBL/GenBank/DDBJ databases">
        <title>Large-scale bioinformatics analysis of Bacillus genomes uncovers conserved roles of natural products in bacterial physiology.</title>
        <authorList>
            <consortium name="Agbiome Team Llc"/>
            <person name="Bleich R.M."/>
            <person name="Grubbs K.J."/>
            <person name="Santa Maria K.C."/>
            <person name="Allen S.E."/>
            <person name="Farag S."/>
            <person name="Shank E.A."/>
            <person name="Bowers A."/>
        </authorList>
    </citation>
    <scope>NUCLEOTIDE SEQUENCE [LARGE SCALE GENOMIC DNA]</scope>
    <source>
        <strain evidence="6 7">AFS029792</strain>
    </source>
</reference>
<gene>
    <name evidence="6" type="ORF">COI69_17935</name>
</gene>
<evidence type="ECO:0000256" key="4">
    <source>
        <dbReference type="PROSITE-ProRule" id="PRU00354"/>
    </source>
</evidence>
<dbReference type="Proteomes" id="UP000225135">
    <property type="component" value="Unassembled WGS sequence"/>
</dbReference>
<proteinExistence type="inferred from homology"/>
<accession>A0A9X7E580</accession>
<dbReference type="InterPro" id="IPR030374">
    <property type="entry name" value="PABS"/>
</dbReference>
<comment type="similarity">
    <text evidence="1">Belongs to the spermidine/spermine synthase family.</text>
</comment>
<dbReference type="PANTHER" id="PTHR43317:SF1">
    <property type="entry name" value="THERMOSPERMINE SYNTHASE ACAULIS5"/>
    <property type="match status" value="1"/>
</dbReference>